<sequence length="76" mass="8585">MSLITIEQIERAINIWRARHPTPEGTNECPTLCAEARELANVYAEMIFNRETFIDAARLNASQAVGLQRALDARKN</sequence>
<dbReference type="Proteomes" id="UP000237811">
    <property type="component" value="Unassembled WGS sequence"/>
</dbReference>
<protein>
    <recommendedName>
        <fullName evidence="3">DUF3717 domain-containing protein</fullName>
    </recommendedName>
</protein>
<proteinExistence type="predicted"/>
<dbReference type="EMBL" id="PVFR01000012">
    <property type="protein sequence ID" value="PRE54489.1"/>
    <property type="molecule type" value="Genomic_DNA"/>
</dbReference>
<evidence type="ECO:0008006" key="3">
    <source>
        <dbReference type="Google" id="ProtNLM"/>
    </source>
</evidence>
<reference evidence="1 2" key="1">
    <citation type="submission" date="2018-03" db="EMBL/GenBank/DDBJ databases">
        <authorList>
            <person name="Nguyen K."/>
            <person name="Fouts D."/>
            <person name="Sutton G."/>
        </authorList>
    </citation>
    <scope>NUCLEOTIDE SEQUENCE [LARGE SCALE GENOMIC DNA]</scope>
    <source>
        <strain evidence="1 2">AU14328</strain>
    </source>
</reference>
<dbReference type="InterPro" id="IPR022191">
    <property type="entry name" value="DUF3717"/>
</dbReference>
<accession>A0AB37AY55</accession>
<name>A0AB37AY55_9BURK</name>
<dbReference type="Pfam" id="PF12512">
    <property type="entry name" value="DUF3717"/>
    <property type="match status" value="1"/>
</dbReference>
<dbReference type="RefSeq" id="WP_105776125.1">
    <property type="nucleotide sequence ID" value="NZ_CADFGT010000010.1"/>
</dbReference>
<evidence type="ECO:0000313" key="1">
    <source>
        <dbReference type="EMBL" id="PRE54489.1"/>
    </source>
</evidence>
<gene>
    <name evidence="1" type="ORF">C6P99_04095</name>
</gene>
<evidence type="ECO:0000313" key="2">
    <source>
        <dbReference type="Proteomes" id="UP000237811"/>
    </source>
</evidence>
<comment type="caution">
    <text evidence="1">The sequence shown here is derived from an EMBL/GenBank/DDBJ whole genome shotgun (WGS) entry which is preliminary data.</text>
</comment>
<dbReference type="AlphaFoldDB" id="A0AB37AY55"/>
<organism evidence="1 2">
    <name type="scientific">Burkholderia multivorans</name>
    <dbReference type="NCBI Taxonomy" id="87883"/>
    <lineage>
        <taxon>Bacteria</taxon>
        <taxon>Pseudomonadati</taxon>
        <taxon>Pseudomonadota</taxon>
        <taxon>Betaproteobacteria</taxon>
        <taxon>Burkholderiales</taxon>
        <taxon>Burkholderiaceae</taxon>
        <taxon>Burkholderia</taxon>
        <taxon>Burkholderia cepacia complex</taxon>
    </lineage>
</organism>